<comment type="caution">
    <text evidence="1">The sequence shown here is derived from an EMBL/GenBank/DDBJ whole genome shotgun (WGS) entry which is preliminary data.</text>
</comment>
<reference evidence="1" key="2">
    <citation type="submission" date="2020-10" db="EMBL/GenBank/DDBJ databases">
        <title>Mucilaginibacter sp. nov., isolated from soil.</title>
        <authorList>
            <person name="Jeon C.O."/>
        </authorList>
    </citation>
    <scope>NUCLEOTIDE SEQUENCE</scope>
    <source>
        <strain evidence="1">R11</strain>
    </source>
</reference>
<organism evidence="1 2">
    <name type="scientific">Mucilaginibacter agri</name>
    <dbReference type="NCBI Taxonomy" id="2695265"/>
    <lineage>
        <taxon>Bacteria</taxon>
        <taxon>Pseudomonadati</taxon>
        <taxon>Bacteroidota</taxon>
        <taxon>Sphingobacteriia</taxon>
        <taxon>Sphingobacteriales</taxon>
        <taxon>Sphingobacteriaceae</taxon>
        <taxon>Mucilaginibacter</taxon>
    </lineage>
</organism>
<dbReference type="EMBL" id="WWEO01000043">
    <property type="protein sequence ID" value="NCD70765.1"/>
    <property type="molecule type" value="Genomic_DNA"/>
</dbReference>
<evidence type="ECO:0000313" key="1">
    <source>
        <dbReference type="EMBL" id="NCD70765.1"/>
    </source>
</evidence>
<reference evidence="1" key="1">
    <citation type="submission" date="2020-01" db="EMBL/GenBank/DDBJ databases">
        <authorList>
            <person name="Seo Y.L."/>
        </authorList>
    </citation>
    <scope>NUCLEOTIDE SEQUENCE</scope>
    <source>
        <strain evidence="1">R11</strain>
    </source>
</reference>
<keyword evidence="2" id="KW-1185">Reference proteome</keyword>
<dbReference type="RefSeq" id="WP_166586717.1">
    <property type="nucleotide sequence ID" value="NZ_WWEO01000043.1"/>
</dbReference>
<gene>
    <name evidence="1" type="ORF">GSY63_15465</name>
</gene>
<sequence>MTALDISLEEYHESFKRYVGNEKEPDESGKSLHQKKNGEKFYVRLNSHDIPLIKRDAVLVMITDID</sequence>
<proteinExistence type="predicted"/>
<name>A0A966DTK6_9SPHI</name>
<evidence type="ECO:0000313" key="2">
    <source>
        <dbReference type="Proteomes" id="UP000638732"/>
    </source>
</evidence>
<accession>A0A966DTK6</accession>
<dbReference type="Proteomes" id="UP000638732">
    <property type="component" value="Unassembled WGS sequence"/>
</dbReference>
<protein>
    <submittedName>
        <fullName evidence="1">Uncharacterized protein</fullName>
    </submittedName>
</protein>
<dbReference type="AlphaFoldDB" id="A0A966DTK6"/>